<comment type="caution">
    <text evidence="1">The sequence shown here is derived from an EMBL/GenBank/DDBJ whole genome shotgun (WGS) entry which is preliminary data.</text>
</comment>
<dbReference type="EMBL" id="JAUZMZ010000009">
    <property type="protein sequence ID" value="MEE2031144.1"/>
    <property type="molecule type" value="Genomic_DNA"/>
</dbReference>
<dbReference type="SUPFAM" id="SSF52343">
    <property type="entry name" value="Ferredoxin reductase-like, C-terminal NADP-linked domain"/>
    <property type="match status" value="1"/>
</dbReference>
<keyword evidence="2" id="KW-1185">Reference proteome</keyword>
<dbReference type="Gene3D" id="3.40.50.80">
    <property type="entry name" value="Nucleotide-binding domain of ferredoxin-NADP reductase (FNR) module"/>
    <property type="match status" value="1"/>
</dbReference>
<sequence>ADPARKFLFVGGRTPLDLFAADMLSLLAEALPWLTVVPVVESVEDSSVPDPWYEGILSRLGHIGPDPDELVEGSLDEIVTSYGSFGDHQVLVCGPGAMVRTTVQKLVESGTPPENIRYDPY</sequence>
<accession>A0ABU7JM80</accession>
<feature type="non-terminal residue" evidence="1">
    <location>
        <position position="1"/>
    </location>
</feature>
<gene>
    <name evidence="1" type="ORF">Q8814_03260</name>
</gene>
<evidence type="ECO:0000313" key="1">
    <source>
        <dbReference type="EMBL" id="MEE2031144.1"/>
    </source>
</evidence>
<name>A0ABU7JM80_9NOCA</name>
<dbReference type="InterPro" id="IPR039261">
    <property type="entry name" value="FNR_nucleotide-bd"/>
</dbReference>
<dbReference type="Proteomes" id="UP001331936">
    <property type="component" value="Unassembled WGS sequence"/>
</dbReference>
<protein>
    <submittedName>
        <fullName evidence="1">Oxidoreductase</fullName>
    </submittedName>
</protein>
<evidence type="ECO:0000313" key="2">
    <source>
        <dbReference type="Proteomes" id="UP001331936"/>
    </source>
</evidence>
<proteinExistence type="predicted"/>
<organism evidence="1 2">
    <name type="scientific">Rhodococcus chondri</name>
    <dbReference type="NCBI Taxonomy" id="3065941"/>
    <lineage>
        <taxon>Bacteria</taxon>
        <taxon>Bacillati</taxon>
        <taxon>Actinomycetota</taxon>
        <taxon>Actinomycetes</taxon>
        <taxon>Mycobacteriales</taxon>
        <taxon>Nocardiaceae</taxon>
        <taxon>Rhodococcus</taxon>
    </lineage>
</organism>
<reference evidence="1 2" key="1">
    <citation type="submission" date="2023-08" db="EMBL/GenBank/DDBJ databases">
        <authorList>
            <person name="Girao M."/>
            <person name="Carvalho M.F."/>
        </authorList>
    </citation>
    <scope>NUCLEOTIDE SEQUENCE [LARGE SCALE GENOMIC DNA]</scope>
    <source>
        <strain evidence="1 2">CC-R104</strain>
    </source>
</reference>